<dbReference type="InterPro" id="IPR013099">
    <property type="entry name" value="K_chnl_dom"/>
</dbReference>
<keyword evidence="8 14" id="KW-1133">Transmembrane helix</keyword>
<dbReference type="GO" id="GO:0005886">
    <property type="term" value="C:plasma membrane"/>
    <property type="evidence" value="ECO:0007669"/>
    <property type="project" value="TreeGrafter"/>
</dbReference>
<dbReference type="SUPFAM" id="SSF81324">
    <property type="entry name" value="Voltage-gated potassium channels"/>
    <property type="match status" value="2"/>
</dbReference>
<evidence type="ECO:0000256" key="4">
    <source>
        <dbReference type="ARBA" id="ARBA00022538"/>
    </source>
</evidence>
<keyword evidence="6" id="KW-0631">Potassium channel</keyword>
<evidence type="ECO:0000256" key="8">
    <source>
        <dbReference type="ARBA" id="ARBA00022989"/>
    </source>
</evidence>
<evidence type="ECO:0000313" key="17">
    <source>
        <dbReference type="Proteomes" id="UP000580250"/>
    </source>
</evidence>
<feature type="transmembrane region" description="Helical" evidence="14">
    <location>
        <begin position="330"/>
        <end position="350"/>
    </location>
</feature>
<comment type="caution">
    <text evidence="16">The sequence shown here is derived from an EMBL/GenBank/DDBJ whole genome shotgun (WGS) entry which is preliminary data.</text>
</comment>
<evidence type="ECO:0000256" key="6">
    <source>
        <dbReference type="ARBA" id="ARBA00022826"/>
    </source>
</evidence>
<feature type="transmembrane region" description="Helical" evidence="14">
    <location>
        <begin position="233"/>
        <end position="254"/>
    </location>
</feature>
<dbReference type="PRINTS" id="PR01333">
    <property type="entry name" value="2POREKCHANEL"/>
</dbReference>
<keyword evidence="4" id="KW-0633">Potassium transport</keyword>
<dbReference type="Proteomes" id="UP000580250">
    <property type="component" value="Unassembled WGS sequence"/>
</dbReference>
<feature type="domain" description="Potassium channel" evidence="15">
    <location>
        <begin position="335"/>
        <end position="406"/>
    </location>
</feature>
<gene>
    <name evidence="16" type="ORF">MENT_LOCUS49024</name>
</gene>
<feature type="transmembrane region" description="Helical" evidence="14">
    <location>
        <begin position="362"/>
        <end position="379"/>
    </location>
</feature>
<dbReference type="OrthoDB" id="297496at2759"/>
<organism evidence="16 17">
    <name type="scientific">Meloidogyne enterolobii</name>
    <name type="common">Root-knot nematode worm</name>
    <name type="synonym">Meloidogyne mayaguensis</name>
    <dbReference type="NCBI Taxonomy" id="390850"/>
    <lineage>
        <taxon>Eukaryota</taxon>
        <taxon>Metazoa</taxon>
        <taxon>Ecdysozoa</taxon>
        <taxon>Nematoda</taxon>
        <taxon>Chromadorea</taxon>
        <taxon>Rhabditida</taxon>
        <taxon>Tylenchina</taxon>
        <taxon>Tylenchomorpha</taxon>
        <taxon>Tylenchoidea</taxon>
        <taxon>Meloidogynidae</taxon>
        <taxon>Meloidogyninae</taxon>
        <taxon>Meloidogyne</taxon>
    </lineage>
</organism>
<accession>A0A6V7XA90</accession>
<dbReference type="GO" id="GO:0015271">
    <property type="term" value="F:outward rectifier potassium channel activity"/>
    <property type="evidence" value="ECO:0007669"/>
    <property type="project" value="TreeGrafter"/>
</dbReference>
<dbReference type="GO" id="GO:0022841">
    <property type="term" value="F:potassium ion leak channel activity"/>
    <property type="evidence" value="ECO:0007669"/>
    <property type="project" value="TreeGrafter"/>
</dbReference>
<dbReference type="InterPro" id="IPR003092">
    <property type="entry name" value="2pore_dom_K_chnl_TASK"/>
</dbReference>
<dbReference type="GO" id="GO:0030322">
    <property type="term" value="P:stabilization of membrane potential"/>
    <property type="evidence" value="ECO:0007669"/>
    <property type="project" value="TreeGrafter"/>
</dbReference>
<dbReference type="AlphaFoldDB" id="A0A6V7XA90"/>
<dbReference type="Gene3D" id="1.10.287.70">
    <property type="match status" value="1"/>
</dbReference>
<evidence type="ECO:0000256" key="14">
    <source>
        <dbReference type="SAM" id="Phobius"/>
    </source>
</evidence>
<comment type="subcellular location">
    <subcellularLocation>
        <location evidence="1">Membrane</location>
        <topology evidence="1">Multi-pass membrane protein</topology>
    </subcellularLocation>
</comment>
<dbReference type="PRINTS" id="PR01095">
    <property type="entry name" value="TASKCHANNEL"/>
</dbReference>
<dbReference type="InterPro" id="IPR003280">
    <property type="entry name" value="2pore_dom_K_chnl"/>
</dbReference>
<comment type="similarity">
    <text evidence="2 12">Belongs to the two pore domain potassium channel (TC 1.A.1.8) family.</text>
</comment>
<feature type="region of interest" description="Disordered" evidence="13">
    <location>
        <begin position="1"/>
        <end position="56"/>
    </location>
</feature>
<evidence type="ECO:0000313" key="16">
    <source>
        <dbReference type="EMBL" id="CAD2195907.1"/>
    </source>
</evidence>
<keyword evidence="3 12" id="KW-0813">Transport</keyword>
<evidence type="ECO:0000256" key="7">
    <source>
        <dbReference type="ARBA" id="ARBA00022958"/>
    </source>
</evidence>
<feature type="compositionally biased region" description="Basic and acidic residues" evidence="13">
    <location>
        <begin position="1"/>
        <end position="10"/>
    </location>
</feature>
<dbReference type="PANTHER" id="PTHR11003:SF98">
    <property type="entry name" value="POTASSIUM CHANNEL DOMAIN-CONTAINING PROTEIN"/>
    <property type="match status" value="1"/>
</dbReference>
<dbReference type="EMBL" id="CAJEWN010001257">
    <property type="protein sequence ID" value="CAD2195907.1"/>
    <property type="molecule type" value="Genomic_DNA"/>
</dbReference>
<evidence type="ECO:0000256" key="9">
    <source>
        <dbReference type="ARBA" id="ARBA00023065"/>
    </source>
</evidence>
<evidence type="ECO:0000256" key="2">
    <source>
        <dbReference type="ARBA" id="ARBA00006666"/>
    </source>
</evidence>
<evidence type="ECO:0000256" key="13">
    <source>
        <dbReference type="SAM" id="MobiDB-lite"/>
    </source>
</evidence>
<feature type="transmembrane region" description="Helical" evidence="14">
    <location>
        <begin position="202"/>
        <end position="221"/>
    </location>
</feature>
<evidence type="ECO:0000259" key="15">
    <source>
        <dbReference type="Pfam" id="PF07885"/>
    </source>
</evidence>
<feature type="domain" description="Potassium channel" evidence="15">
    <location>
        <begin position="200"/>
        <end position="258"/>
    </location>
</feature>
<keyword evidence="9 12" id="KW-0406">Ion transport</keyword>
<feature type="transmembrane region" description="Helical" evidence="14">
    <location>
        <begin position="94"/>
        <end position="119"/>
    </location>
</feature>
<evidence type="ECO:0000256" key="10">
    <source>
        <dbReference type="ARBA" id="ARBA00023136"/>
    </source>
</evidence>
<keyword evidence="5 12" id="KW-0812">Transmembrane</keyword>
<evidence type="ECO:0000256" key="5">
    <source>
        <dbReference type="ARBA" id="ARBA00022692"/>
    </source>
</evidence>
<keyword evidence="10 14" id="KW-0472">Membrane</keyword>
<feature type="transmembrane region" description="Helical" evidence="14">
    <location>
        <begin position="385"/>
        <end position="405"/>
    </location>
</feature>
<evidence type="ECO:0000256" key="12">
    <source>
        <dbReference type="RuleBase" id="RU003857"/>
    </source>
</evidence>
<keyword evidence="11 12" id="KW-0407">Ion channel</keyword>
<protein>
    <recommendedName>
        <fullName evidence="15">Potassium channel domain-containing protein</fullName>
    </recommendedName>
</protein>
<reference evidence="16 17" key="1">
    <citation type="submission" date="2020-08" db="EMBL/GenBank/DDBJ databases">
        <authorList>
            <person name="Koutsovoulos G."/>
            <person name="Danchin GJ E."/>
        </authorList>
    </citation>
    <scope>NUCLEOTIDE SEQUENCE [LARGE SCALE GENOMIC DNA]</scope>
</reference>
<keyword evidence="7" id="KW-0630">Potassium</keyword>
<dbReference type="PANTHER" id="PTHR11003">
    <property type="entry name" value="POTASSIUM CHANNEL, SUBFAMILY K"/>
    <property type="match status" value="1"/>
</dbReference>
<dbReference type="Pfam" id="PF07885">
    <property type="entry name" value="Ion_trans_2"/>
    <property type="match status" value="2"/>
</dbReference>
<sequence>MAMVSRRRDTFFINPPMEKPKRNANIKPSHQQPPPTLQSTTAESFDMDESSDGETAAVTEPVGGIEVLQIPAQNSYDMEASLTKSEKMFKYIRFIGPHVGLVLLLVVYLLIGATIFHYLEASNEVLTRDKEMRELLALRDHFHDTIWNLTQSDESVISQDSFYGIGREYFDKLVLRTFEACRNQFTNERHLLNKTRETTELLWTYTNSLFFATTVITTIGYGNLVPMTRLGRIACICFALFGIPLLLVTIADIGKFLSDFLNFLYKTYHAFKLKVRKQSRRLSRYRTTSNSTIGDLRSEGSTSKAGSLNLNELSGSEIEDQNMEGRELRIPVVMVLFVLLCYCGIGGLLFCKWEGWSYFEGFYFCFITMATVGFGDIVPTQSSTYIILAYIIFGLSLATMCIDLAGTEYIRKIHYLGSKMEDAKGTVITGLRAGEYILKHRGIEVIRTASGKLIQVGGAMLSLKQARELGVSYVLSELDLDSKNSKNKLYDPPSAAVQRLLKGKNIKIMPNEINEDDGVILQNSSYGKPFLLLQASPNAIHRYMVPADRTQNNSYALLVPFNLKESNI</sequence>
<evidence type="ECO:0000256" key="1">
    <source>
        <dbReference type="ARBA" id="ARBA00004141"/>
    </source>
</evidence>
<proteinExistence type="inferred from homology"/>
<evidence type="ECO:0000256" key="11">
    <source>
        <dbReference type="ARBA" id="ARBA00023303"/>
    </source>
</evidence>
<evidence type="ECO:0000256" key="3">
    <source>
        <dbReference type="ARBA" id="ARBA00022448"/>
    </source>
</evidence>
<name>A0A6V7XA90_MELEN</name>